<dbReference type="InterPro" id="IPR000595">
    <property type="entry name" value="cNMP-bd_dom"/>
</dbReference>
<dbReference type="Proteomes" id="UP001597545">
    <property type="component" value="Unassembled WGS sequence"/>
</dbReference>
<protein>
    <submittedName>
        <fullName evidence="2">Crp/Fnr family transcriptional regulator</fullName>
    </submittedName>
</protein>
<dbReference type="PROSITE" id="PS50042">
    <property type="entry name" value="CNMP_BINDING_3"/>
    <property type="match status" value="1"/>
</dbReference>
<name>A0ABW5KKT2_9SPHI</name>
<evidence type="ECO:0000313" key="2">
    <source>
        <dbReference type="EMBL" id="MFD2549083.1"/>
    </source>
</evidence>
<dbReference type="SUPFAM" id="SSF51206">
    <property type="entry name" value="cAMP-binding domain-like"/>
    <property type="match status" value="1"/>
</dbReference>
<dbReference type="Gene3D" id="2.60.120.10">
    <property type="entry name" value="Jelly Rolls"/>
    <property type="match status" value="1"/>
</dbReference>
<dbReference type="Pfam" id="PF00027">
    <property type="entry name" value="cNMP_binding"/>
    <property type="match status" value="1"/>
</dbReference>
<reference evidence="3" key="1">
    <citation type="journal article" date="2019" name="Int. J. Syst. Evol. Microbiol.">
        <title>The Global Catalogue of Microorganisms (GCM) 10K type strain sequencing project: providing services to taxonomists for standard genome sequencing and annotation.</title>
        <authorList>
            <consortium name="The Broad Institute Genomics Platform"/>
            <consortium name="The Broad Institute Genome Sequencing Center for Infectious Disease"/>
            <person name="Wu L."/>
            <person name="Ma J."/>
        </authorList>
    </citation>
    <scope>NUCLEOTIDE SEQUENCE [LARGE SCALE GENOMIC DNA]</scope>
    <source>
        <strain evidence="3">KCTC 42662</strain>
    </source>
</reference>
<accession>A0ABW5KKT2</accession>
<feature type="domain" description="Cyclic nucleotide-binding" evidence="1">
    <location>
        <begin position="8"/>
        <end position="126"/>
    </location>
</feature>
<proteinExistence type="predicted"/>
<comment type="caution">
    <text evidence="2">The sequence shown here is derived from an EMBL/GenBank/DDBJ whole genome shotgun (WGS) entry which is preliminary data.</text>
</comment>
<gene>
    <name evidence="2" type="ORF">ACFSR5_15645</name>
</gene>
<dbReference type="InterPro" id="IPR014710">
    <property type="entry name" value="RmlC-like_jellyroll"/>
</dbReference>
<evidence type="ECO:0000313" key="3">
    <source>
        <dbReference type="Proteomes" id="UP001597545"/>
    </source>
</evidence>
<keyword evidence="3" id="KW-1185">Reference proteome</keyword>
<dbReference type="InterPro" id="IPR018490">
    <property type="entry name" value="cNMP-bd_dom_sf"/>
</dbReference>
<dbReference type="EMBL" id="JBHULR010000009">
    <property type="protein sequence ID" value="MFD2549083.1"/>
    <property type="molecule type" value="Genomic_DNA"/>
</dbReference>
<sequence>MENVFDILFAHIQKKVSLTVEDQQHIMRFFKPKKLRRRQYALQQGEVCTHISFVAQGLLKSYMLDEKGNEHINLFAWEGWWISDFESFIFGSPAKLDMDAVEDSTLLLLSKDNYDRMLAEVPLMERYFRILYQNSLATKDRRLISANSHTAEEKYALFLEVYPVISQRLPQHLIASYLGLSAETISRIKKKISAQRP</sequence>
<organism evidence="2 3">
    <name type="scientific">Sphingobacterium suaedae</name>
    <dbReference type="NCBI Taxonomy" id="1686402"/>
    <lineage>
        <taxon>Bacteria</taxon>
        <taxon>Pseudomonadati</taxon>
        <taxon>Bacteroidota</taxon>
        <taxon>Sphingobacteriia</taxon>
        <taxon>Sphingobacteriales</taxon>
        <taxon>Sphingobacteriaceae</taxon>
        <taxon>Sphingobacterium</taxon>
    </lineage>
</organism>
<dbReference type="RefSeq" id="WP_380905403.1">
    <property type="nucleotide sequence ID" value="NZ_JBHUEG010000009.1"/>
</dbReference>
<evidence type="ECO:0000259" key="1">
    <source>
        <dbReference type="PROSITE" id="PS50042"/>
    </source>
</evidence>